<protein>
    <submittedName>
        <fullName evidence="2">Uncharacterized protein</fullName>
    </submittedName>
</protein>
<feature type="non-terminal residue" evidence="2">
    <location>
        <position position="241"/>
    </location>
</feature>
<evidence type="ECO:0000313" key="2">
    <source>
        <dbReference type="EMBL" id="KAF2263267.1"/>
    </source>
</evidence>
<dbReference type="Proteomes" id="UP000800093">
    <property type="component" value="Unassembled WGS sequence"/>
</dbReference>
<name>A0A9P4K8L4_9PLEO</name>
<reference evidence="3" key="1">
    <citation type="journal article" date="2020" name="Stud. Mycol.">
        <title>101 Dothideomycetes genomes: A test case for predicting lifestyles and emergence of pathogens.</title>
        <authorList>
            <person name="Haridas S."/>
            <person name="Albert R."/>
            <person name="Binder M."/>
            <person name="Bloem J."/>
            <person name="LaButti K."/>
            <person name="Salamov A."/>
            <person name="Andreopoulos B."/>
            <person name="Baker S."/>
            <person name="Barry K."/>
            <person name="Bills G."/>
            <person name="Bluhm B."/>
            <person name="Cannon C."/>
            <person name="Castanera R."/>
            <person name="Culley D."/>
            <person name="Daum C."/>
            <person name="Ezra D."/>
            <person name="Gonzalez J."/>
            <person name="Henrissat B."/>
            <person name="Kuo A."/>
            <person name="Liang C."/>
            <person name="Lipzen A."/>
            <person name="Lutzoni F."/>
            <person name="Magnuson J."/>
            <person name="Mondo S."/>
            <person name="Nolan M."/>
            <person name="Ohm R."/>
            <person name="Pangilinan J."/>
            <person name="Park H.-J."/>
            <person name="Ramirez L."/>
            <person name="Alfaro M."/>
            <person name="Sun H."/>
            <person name="Tritt A."/>
            <person name="Yoshinaga Y."/>
            <person name="Zwiers L.-H."/>
            <person name="Turgeon B."/>
            <person name="Goodwin S."/>
            <person name="Spatafora J."/>
            <person name="Crous P."/>
            <person name="Grigoriev I."/>
        </authorList>
    </citation>
    <scope>NUCLEOTIDE SEQUENCE [LARGE SCALE GENOMIC DNA]</scope>
    <source>
        <strain evidence="3">CBS 304.66</strain>
    </source>
</reference>
<sequence length="241" mass="26877">MEESANRATNRPCSCSSSSSAINTGFLAPYSLFLVPCSRRPGPNPNPNAPSWPSCACCELTFRAHHHSSSPPPSPPLFSPPPTYHLIPIHNSLSLSPFSPLSVLLEAYRAARHPTYPSLRAIRCSCSPPQQPPPVSSFRFHHGQQQQQQQQQQYHQRRRRPFLRACACSCACACTALPAITARPTGLLRVRDRQLIIIPPGRSALGRRLLWFLARQHHQHYQRASIAGSRSAYHWPVLRSA</sequence>
<feature type="compositionally biased region" description="Low complexity" evidence="1">
    <location>
        <begin position="144"/>
        <end position="154"/>
    </location>
</feature>
<dbReference type="EMBL" id="ML986628">
    <property type="protein sequence ID" value="KAF2263267.1"/>
    <property type="molecule type" value="Genomic_DNA"/>
</dbReference>
<dbReference type="AlphaFoldDB" id="A0A9P4K8L4"/>
<organism evidence="2 3">
    <name type="scientific">Lojkania enalia</name>
    <dbReference type="NCBI Taxonomy" id="147567"/>
    <lineage>
        <taxon>Eukaryota</taxon>
        <taxon>Fungi</taxon>
        <taxon>Dikarya</taxon>
        <taxon>Ascomycota</taxon>
        <taxon>Pezizomycotina</taxon>
        <taxon>Dothideomycetes</taxon>
        <taxon>Pleosporomycetidae</taxon>
        <taxon>Pleosporales</taxon>
        <taxon>Pleosporales incertae sedis</taxon>
        <taxon>Lojkania</taxon>
    </lineage>
</organism>
<gene>
    <name evidence="2" type="ORF">CC78DRAFT_617806</name>
</gene>
<comment type="caution">
    <text evidence="2">The sequence shown here is derived from an EMBL/GenBank/DDBJ whole genome shotgun (WGS) entry which is preliminary data.</text>
</comment>
<keyword evidence="3" id="KW-1185">Reference proteome</keyword>
<evidence type="ECO:0000256" key="1">
    <source>
        <dbReference type="SAM" id="MobiDB-lite"/>
    </source>
</evidence>
<evidence type="ECO:0000313" key="3">
    <source>
        <dbReference type="Proteomes" id="UP000800093"/>
    </source>
</evidence>
<accession>A0A9P4K8L4</accession>
<proteinExistence type="predicted"/>
<feature type="region of interest" description="Disordered" evidence="1">
    <location>
        <begin position="127"/>
        <end position="156"/>
    </location>
</feature>